<dbReference type="GO" id="GO:0016020">
    <property type="term" value="C:membrane"/>
    <property type="evidence" value="ECO:0007669"/>
    <property type="project" value="TreeGrafter"/>
</dbReference>
<dbReference type="KEGG" id="tnl:113492367"/>
<dbReference type="AlphaFoldDB" id="A0A7E5VBI5"/>
<sequence length="322" mass="36864">MKLTRQLWRFSTAIKSMMKLPEKELTIKAPWGNLAALTWGDPKNPPVLLCHGKLDVCTGFRPLVSRLPPTFFYVTVDLPGNGRSDHFAKGVRFTVIDFVPTVVTVVKHFKWDKFIYIGHSLGVPIGKFFNIAYPGYITRVVEIDPVPAHHTWPCDRAGMHDWYHSYYRMYDDEKFVKFNSGMDTAPKYTYEKAQHLMMQTRGLSKEATVHVLERCLEPAGDGLYRFTFDQRMKEMPVLPFSGESLGKIYTTTTTPTFCVLAQKMIDLGMYTAVPFVMDEKAWPNGNYRYKIVDGGHDVHIDNPDCMAEDIANFLLEDVKAKL</sequence>
<dbReference type="InterPro" id="IPR000073">
    <property type="entry name" value="AB_hydrolase_1"/>
</dbReference>
<keyword evidence="2" id="KW-1185">Reference proteome</keyword>
<dbReference type="Pfam" id="PF00561">
    <property type="entry name" value="Abhydrolase_1"/>
    <property type="match status" value="1"/>
</dbReference>
<accession>A0A7E5VBI5</accession>
<dbReference type="InterPro" id="IPR050266">
    <property type="entry name" value="AB_hydrolase_sf"/>
</dbReference>
<dbReference type="Proteomes" id="UP000322000">
    <property type="component" value="Chromosome 3"/>
</dbReference>
<evidence type="ECO:0000313" key="3">
    <source>
        <dbReference type="RefSeq" id="XP_026725647.1"/>
    </source>
</evidence>
<dbReference type="OrthoDB" id="6431331at2759"/>
<protein>
    <submittedName>
        <fullName evidence="3 4">Serine hydrolase-like protein</fullName>
    </submittedName>
</protein>
<dbReference type="RefSeq" id="XP_026725649.1">
    <property type="nucleotide sequence ID" value="XM_026869848.1"/>
</dbReference>
<gene>
    <name evidence="3 4" type="primary">LOC113492367</name>
</gene>
<name>A0A7E5VBI5_TRINI</name>
<feature type="domain" description="AB hydrolase-1" evidence="1">
    <location>
        <begin position="45"/>
        <end position="303"/>
    </location>
</feature>
<proteinExistence type="predicted"/>
<evidence type="ECO:0000259" key="1">
    <source>
        <dbReference type="Pfam" id="PF00561"/>
    </source>
</evidence>
<evidence type="ECO:0000313" key="4">
    <source>
        <dbReference type="RefSeq" id="XP_026725649.1"/>
    </source>
</evidence>
<dbReference type="PANTHER" id="PTHR43798:SF33">
    <property type="entry name" value="HYDROLASE, PUTATIVE (AFU_ORTHOLOGUE AFUA_2G14860)-RELATED"/>
    <property type="match status" value="1"/>
</dbReference>
<evidence type="ECO:0000313" key="2">
    <source>
        <dbReference type="Proteomes" id="UP000322000"/>
    </source>
</evidence>
<dbReference type="PANTHER" id="PTHR43798">
    <property type="entry name" value="MONOACYLGLYCEROL LIPASE"/>
    <property type="match status" value="1"/>
</dbReference>
<organism evidence="2 4">
    <name type="scientific">Trichoplusia ni</name>
    <name type="common">Cabbage looper</name>
    <dbReference type="NCBI Taxonomy" id="7111"/>
    <lineage>
        <taxon>Eukaryota</taxon>
        <taxon>Metazoa</taxon>
        <taxon>Ecdysozoa</taxon>
        <taxon>Arthropoda</taxon>
        <taxon>Hexapoda</taxon>
        <taxon>Insecta</taxon>
        <taxon>Pterygota</taxon>
        <taxon>Neoptera</taxon>
        <taxon>Endopterygota</taxon>
        <taxon>Lepidoptera</taxon>
        <taxon>Glossata</taxon>
        <taxon>Ditrysia</taxon>
        <taxon>Noctuoidea</taxon>
        <taxon>Noctuidae</taxon>
        <taxon>Plusiinae</taxon>
        <taxon>Trichoplusia</taxon>
    </lineage>
</organism>
<reference evidence="3 4" key="1">
    <citation type="submission" date="2025-04" db="UniProtKB">
        <authorList>
            <consortium name="RefSeq"/>
        </authorList>
    </citation>
    <scope>IDENTIFICATION</scope>
</reference>
<dbReference type="GeneID" id="113492367"/>
<dbReference type="Gene3D" id="3.40.50.1820">
    <property type="entry name" value="alpha/beta hydrolase"/>
    <property type="match status" value="1"/>
</dbReference>
<dbReference type="RefSeq" id="XP_026725647.1">
    <property type="nucleotide sequence ID" value="XM_026869846.1"/>
</dbReference>
<dbReference type="SUPFAM" id="SSF53474">
    <property type="entry name" value="alpha/beta-Hydrolases"/>
    <property type="match status" value="1"/>
</dbReference>
<dbReference type="InterPro" id="IPR029058">
    <property type="entry name" value="AB_hydrolase_fold"/>
</dbReference>